<gene>
    <name evidence="1" type="ORF">TPC1_30776</name>
</gene>
<organism evidence="1">
    <name type="scientific">Trepomonas sp. PC1</name>
    <dbReference type="NCBI Taxonomy" id="1076344"/>
    <lineage>
        <taxon>Eukaryota</taxon>
        <taxon>Metamonada</taxon>
        <taxon>Diplomonadida</taxon>
        <taxon>Hexamitidae</taxon>
        <taxon>Hexamitinae</taxon>
        <taxon>Trepomonas</taxon>
    </lineage>
</organism>
<proteinExistence type="predicted"/>
<protein>
    <submittedName>
        <fullName evidence="1">Uncharacterized protein</fullName>
    </submittedName>
</protein>
<evidence type="ECO:0000313" key="1">
    <source>
        <dbReference type="EMBL" id="JAP89729.1"/>
    </source>
</evidence>
<feature type="non-terminal residue" evidence="1">
    <location>
        <position position="1"/>
    </location>
</feature>
<name>A0A146K2F5_9EUKA</name>
<dbReference type="EMBL" id="GDID01006877">
    <property type="protein sequence ID" value="JAP89729.1"/>
    <property type="molecule type" value="Transcribed_RNA"/>
</dbReference>
<reference evidence="1" key="1">
    <citation type="submission" date="2015-07" db="EMBL/GenBank/DDBJ databases">
        <title>Adaptation to a free-living lifestyle via gene acquisitions in the diplomonad Trepomonas sp. PC1.</title>
        <authorList>
            <person name="Xu F."/>
            <person name="Jerlstrom-Hultqvist J."/>
            <person name="Kolisko M."/>
            <person name="Simpson A.G.B."/>
            <person name="Roger A.J."/>
            <person name="Svard S.G."/>
            <person name="Andersson J.O."/>
        </authorList>
    </citation>
    <scope>NUCLEOTIDE SEQUENCE</scope>
    <source>
        <strain evidence="1">PC1</strain>
    </source>
</reference>
<dbReference type="AlphaFoldDB" id="A0A146K2F5"/>
<accession>A0A146K2F5</accession>
<sequence>TIFQFQDEPEQPLCINFQRLCKTIFVHADFHLGQFQLKYDSDAVSKLCVYLETPTSLKQYLGLEKCFQSDKLKFVRSASLQCEIMKMEQEQKQFLMQKEINEIKKQFQSVLQITKSDKTVIEAQSQPLLFELLKLEGQQKQKGEFSYTQFRFRNQQWVKISPQIKTSIFKTKIRQIQFDDYTFLCFNTQLHINQFLTQQWEKFEHKTLKLLIDVSQSEVMLHIPAYSSYQLANVYLLLSTGKNVKIFKDCYHFKFASKSEMQSKLELFQQESSHNGWSVEIHHKKREQPEKCLVIQKKANQKCILEVITQTQVVVDKIMQMLEKPEFQEAFPDKNTIQFDENLLQAEFVAELKAFCTQKKITLKIESQIKKEAKKEELLIEFNEPQIEITIDPADIEITVDLLNNDENVLFVECDSRFEGELAEKLKPEIITFNDIKGEFQLIFKNAQDKKDAQAIFDEIKQRFQNYKEENEVVDDLDTFLQMLGE</sequence>
<feature type="non-terminal residue" evidence="1">
    <location>
        <position position="486"/>
    </location>
</feature>